<dbReference type="Proteomes" id="UP001382904">
    <property type="component" value="Unassembled WGS sequence"/>
</dbReference>
<dbReference type="InterPro" id="IPR017850">
    <property type="entry name" value="Alkaline_phosphatase_core_sf"/>
</dbReference>
<keyword evidence="2" id="KW-0843">Virulence</keyword>
<evidence type="ECO:0000313" key="5">
    <source>
        <dbReference type="Proteomes" id="UP001382904"/>
    </source>
</evidence>
<comment type="caution">
    <text evidence="4">The sequence shown here is derived from an EMBL/GenBank/DDBJ whole genome shotgun (WGS) entry which is preliminary data.</text>
</comment>
<organism evidence="4 5">
    <name type="scientific">Streptomyces caledonius</name>
    <dbReference type="NCBI Taxonomy" id="3134107"/>
    <lineage>
        <taxon>Bacteria</taxon>
        <taxon>Bacillati</taxon>
        <taxon>Actinomycetota</taxon>
        <taxon>Actinomycetes</taxon>
        <taxon>Kitasatosporales</taxon>
        <taxon>Streptomycetaceae</taxon>
        <taxon>Streptomyces</taxon>
    </lineage>
</organism>
<dbReference type="InterPro" id="IPR015919">
    <property type="entry name" value="Cadherin-like_sf"/>
</dbReference>
<keyword evidence="5" id="KW-1185">Reference proteome</keyword>
<feature type="region of interest" description="Disordered" evidence="3">
    <location>
        <begin position="299"/>
        <end position="334"/>
    </location>
</feature>
<dbReference type="EMBL" id="JBBKAM010000002">
    <property type="protein sequence ID" value="MEJ8641401.1"/>
    <property type="molecule type" value="Genomic_DNA"/>
</dbReference>
<gene>
    <name evidence="4" type="ORF">WKI68_07760</name>
</gene>
<dbReference type="Gene3D" id="2.60.40.10">
    <property type="entry name" value="Immunoglobulins"/>
    <property type="match status" value="1"/>
</dbReference>
<evidence type="ECO:0000313" key="4">
    <source>
        <dbReference type="EMBL" id="MEJ8641401.1"/>
    </source>
</evidence>
<dbReference type="InterPro" id="IPR007312">
    <property type="entry name" value="Phosphoesterase"/>
</dbReference>
<dbReference type="Pfam" id="PF04185">
    <property type="entry name" value="Phosphoesterase"/>
    <property type="match status" value="1"/>
</dbReference>
<evidence type="ECO:0000256" key="2">
    <source>
        <dbReference type="ARBA" id="ARBA00023026"/>
    </source>
</evidence>
<keyword evidence="1" id="KW-0378">Hydrolase</keyword>
<protein>
    <submittedName>
        <fullName evidence="4">Alkaline phosphatase family protein</fullName>
    </submittedName>
</protein>
<name>A0ABU8U0J1_9ACTN</name>
<reference evidence="4 5" key="1">
    <citation type="submission" date="2024-03" db="EMBL/GenBank/DDBJ databases">
        <title>Novel Streptomyces species of biotechnological and ecological value are a feature of Machair soil.</title>
        <authorList>
            <person name="Prole J.R."/>
            <person name="Goodfellow M."/>
            <person name="Allenby N."/>
            <person name="Ward A.C."/>
        </authorList>
    </citation>
    <scope>NUCLEOTIDE SEQUENCE [LARGE SCALE GENOMIC DNA]</scope>
    <source>
        <strain evidence="4 5">MS1.HAVA.3</strain>
    </source>
</reference>
<evidence type="ECO:0000256" key="1">
    <source>
        <dbReference type="ARBA" id="ARBA00022801"/>
    </source>
</evidence>
<dbReference type="Pfam" id="PF05345">
    <property type="entry name" value="He_PIG"/>
    <property type="match status" value="1"/>
</dbReference>
<dbReference type="PANTHER" id="PTHR31956">
    <property type="entry name" value="NON-SPECIFIC PHOSPHOLIPASE C4-RELATED"/>
    <property type="match status" value="1"/>
</dbReference>
<evidence type="ECO:0000256" key="3">
    <source>
        <dbReference type="SAM" id="MobiDB-lite"/>
    </source>
</evidence>
<dbReference type="SUPFAM" id="SSF49313">
    <property type="entry name" value="Cadherin-like"/>
    <property type="match status" value="1"/>
</dbReference>
<proteinExistence type="predicted"/>
<accession>A0ABU8U0J1</accession>
<dbReference type="PANTHER" id="PTHR31956:SF1">
    <property type="entry name" value="NON-SPECIFIC PHOSPHOLIPASE C1"/>
    <property type="match status" value="1"/>
</dbReference>
<sequence>MPTPLPSPTARARRRARWSALVAGIGTLGLLGAFTVANSQAAESGSAPLSAAAAALPSYDHVLVVVYENKQYGEIIGSANAPYINQLANGGASLTAMKALTHPSQPNYFNLFSGATQGITGDGCYVPQSMTAPNLGQELIAAGKTFATYNEDLPSEGSTACTNGQYAQKHNPWFAFKNVPLNTGKTWTQFPQNNFAALPHLSFVVPNQCNDMHSCSVGTGDTWTKNNIDAYAQWAKANNSLLVLTWDEDNFLGSNQIATVFYGAHVKTGKYATPFNHHHLLRTFEDLFGTTHAGNAANVQPISEVFQTSTDPTPTPTPTPTSTPTPTPTPTAGGLTLANPGPKTCKFNQSCTIQLSATGGKPPVRYAATGLPWGLTVDAVTGRISGKPWATGTLQITATATDTTGATVTAAFPLTVNWF</sequence>
<dbReference type="SUPFAM" id="SSF53649">
    <property type="entry name" value="Alkaline phosphatase-like"/>
    <property type="match status" value="1"/>
</dbReference>
<dbReference type="InterPro" id="IPR013783">
    <property type="entry name" value="Ig-like_fold"/>
</dbReference>
<dbReference type="Gene3D" id="3.40.720.10">
    <property type="entry name" value="Alkaline Phosphatase, subunit A"/>
    <property type="match status" value="1"/>
</dbReference>
<feature type="compositionally biased region" description="Pro residues" evidence="3">
    <location>
        <begin position="313"/>
        <end position="329"/>
    </location>
</feature>